<proteinExistence type="predicted"/>
<accession>A0ABU5SXK2</accession>
<evidence type="ECO:0000259" key="1">
    <source>
        <dbReference type="PROSITE" id="PS51819"/>
    </source>
</evidence>
<dbReference type="InterPro" id="IPR004360">
    <property type="entry name" value="Glyas_Fos-R_dOase_dom"/>
</dbReference>
<gene>
    <name evidence="2" type="ORF">VB739_11660</name>
</gene>
<dbReference type="Gene3D" id="3.10.180.10">
    <property type="entry name" value="2,3-Dihydroxybiphenyl 1,2-Dioxygenase, domain 1"/>
    <property type="match status" value="1"/>
</dbReference>
<sequence>MSDPYKTASGDTDNLTASLATTELAMVKLNAIGWFDLYVDDMDRATAFYETVLPHRLEPMEDPTGDTLMRGFPANMTAYGAAGALVKSPHGRPGIGGTMIYFSVNDCAVEEERVVAAGGKVLRPKFSIGPFGWVTLCMDTEGNMFGLNSMQ</sequence>
<dbReference type="PANTHER" id="PTHR33993:SF2">
    <property type="entry name" value="VOC DOMAIN-CONTAINING PROTEIN"/>
    <property type="match status" value="1"/>
</dbReference>
<dbReference type="PANTHER" id="PTHR33993">
    <property type="entry name" value="GLYOXALASE-RELATED"/>
    <property type="match status" value="1"/>
</dbReference>
<dbReference type="PROSITE" id="PS51819">
    <property type="entry name" value="VOC"/>
    <property type="match status" value="1"/>
</dbReference>
<evidence type="ECO:0000313" key="3">
    <source>
        <dbReference type="Proteomes" id="UP001302329"/>
    </source>
</evidence>
<dbReference type="RefSeq" id="WP_323357219.1">
    <property type="nucleotide sequence ID" value="NZ_JAYGHY010000041.1"/>
</dbReference>
<organism evidence="2 3">
    <name type="scientific">Cyanobium gracile UHCC 0281</name>
    <dbReference type="NCBI Taxonomy" id="3110309"/>
    <lineage>
        <taxon>Bacteria</taxon>
        <taxon>Bacillati</taxon>
        <taxon>Cyanobacteriota</taxon>
        <taxon>Cyanophyceae</taxon>
        <taxon>Synechococcales</taxon>
        <taxon>Prochlorococcaceae</taxon>
        <taxon>Cyanobium</taxon>
    </lineage>
</organism>
<dbReference type="Proteomes" id="UP001302329">
    <property type="component" value="Unassembled WGS sequence"/>
</dbReference>
<feature type="domain" description="VOC" evidence="1">
    <location>
        <begin position="31"/>
        <end position="150"/>
    </location>
</feature>
<comment type="caution">
    <text evidence="2">The sequence shown here is derived from an EMBL/GenBank/DDBJ whole genome shotgun (WGS) entry which is preliminary data.</text>
</comment>
<keyword evidence="3" id="KW-1185">Reference proteome</keyword>
<evidence type="ECO:0000313" key="2">
    <source>
        <dbReference type="EMBL" id="MEA5443209.1"/>
    </source>
</evidence>
<protein>
    <submittedName>
        <fullName evidence="2">VOC family protein</fullName>
    </submittedName>
</protein>
<dbReference type="SUPFAM" id="SSF54593">
    <property type="entry name" value="Glyoxalase/Bleomycin resistance protein/Dihydroxybiphenyl dioxygenase"/>
    <property type="match status" value="1"/>
</dbReference>
<dbReference type="CDD" id="cd07247">
    <property type="entry name" value="SgaA_N_like"/>
    <property type="match status" value="1"/>
</dbReference>
<reference evidence="2 3" key="1">
    <citation type="submission" date="2023-12" db="EMBL/GenBank/DDBJ databases">
        <title>Baltic Sea Cyanobacteria.</title>
        <authorList>
            <person name="Delbaje E."/>
            <person name="Fewer D.P."/>
            <person name="Shishido T.K."/>
        </authorList>
    </citation>
    <scope>NUCLEOTIDE SEQUENCE [LARGE SCALE GENOMIC DNA]</scope>
    <source>
        <strain evidence="2 3">UHCC 0281</strain>
    </source>
</reference>
<dbReference type="Pfam" id="PF00903">
    <property type="entry name" value="Glyoxalase"/>
    <property type="match status" value="1"/>
</dbReference>
<dbReference type="InterPro" id="IPR052164">
    <property type="entry name" value="Anthracycline_SecMetBiosynth"/>
</dbReference>
<name>A0ABU5SXK2_9CYAN</name>
<dbReference type="InterPro" id="IPR029068">
    <property type="entry name" value="Glyas_Bleomycin-R_OHBP_Dase"/>
</dbReference>
<dbReference type="InterPro" id="IPR037523">
    <property type="entry name" value="VOC_core"/>
</dbReference>
<dbReference type="EMBL" id="JAYGHY010000041">
    <property type="protein sequence ID" value="MEA5443209.1"/>
    <property type="molecule type" value="Genomic_DNA"/>
</dbReference>